<evidence type="ECO:0008006" key="5">
    <source>
        <dbReference type="Google" id="ProtNLM"/>
    </source>
</evidence>
<name>A0A9N8DRL4_9STRA</name>
<feature type="region of interest" description="Disordered" evidence="1">
    <location>
        <begin position="25"/>
        <end position="50"/>
    </location>
</feature>
<dbReference type="OrthoDB" id="207306at2759"/>
<evidence type="ECO:0000256" key="2">
    <source>
        <dbReference type="SAM" id="SignalP"/>
    </source>
</evidence>
<keyword evidence="4" id="KW-1185">Reference proteome</keyword>
<proteinExistence type="predicted"/>
<dbReference type="EMBL" id="CAICTM010000229">
    <property type="protein sequence ID" value="CAB9505430.1"/>
    <property type="molecule type" value="Genomic_DNA"/>
</dbReference>
<dbReference type="AlphaFoldDB" id="A0A9N8DRL4"/>
<reference evidence="3" key="1">
    <citation type="submission" date="2020-06" db="EMBL/GenBank/DDBJ databases">
        <authorList>
            <consortium name="Plant Systems Biology data submission"/>
        </authorList>
    </citation>
    <scope>NUCLEOTIDE SEQUENCE</scope>
    <source>
        <strain evidence="3">D6</strain>
    </source>
</reference>
<feature type="signal peptide" evidence="2">
    <location>
        <begin position="1"/>
        <end position="25"/>
    </location>
</feature>
<feature type="chain" id="PRO_5040154136" description="NYN domain-containing protein" evidence="2">
    <location>
        <begin position="26"/>
        <end position="372"/>
    </location>
</feature>
<keyword evidence="2" id="KW-0732">Signal</keyword>
<evidence type="ECO:0000313" key="3">
    <source>
        <dbReference type="EMBL" id="CAB9505430.1"/>
    </source>
</evidence>
<accession>A0A9N8DRL4</accession>
<feature type="region of interest" description="Disordered" evidence="1">
    <location>
        <begin position="265"/>
        <end position="288"/>
    </location>
</feature>
<evidence type="ECO:0000256" key="1">
    <source>
        <dbReference type="SAM" id="MobiDB-lite"/>
    </source>
</evidence>
<evidence type="ECO:0000313" key="4">
    <source>
        <dbReference type="Proteomes" id="UP001153069"/>
    </source>
</evidence>
<comment type="caution">
    <text evidence="3">The sequence shown here is derived from an EMBL/GenBank/DDBJ whole genome shotgun (WGS) entry which is preliminary data.</text>
</comment>
<dbReference type="Proteomes" id="UP001153069">
    <property type="component" value="Unassembled WGS sequence"/>
</dbReference>
<gene>
    <name evidence="3" type="ORF">SEMRO_230_G093470.1</name>
</gene>
<sequence length="372" mass="42608">MISLTAHLHLLLLLLVLLTHHSTDGLASSHSTRRQRRKRPVVDRPSKPSLLQTTHGSILVVDVENVRGKSGFALSHVELMHKIQAWKQQQLQILLVVDHGNEPSAFYDNDGMAIVLAGPSRKADDVIAQDCLRQLSEQQQQQKDMAVMVVTDDQGLVRRCHKHTRLDLQIVSSWTLLEELERFEQQQQQQSSFNSSSSLQEQEIQEIDLAAEWMMAVAKQQAVQHKHIPNKRKRALQYKIDQCQQPLLQTPLGRDVYQFAKQHMETTTASTKKKNQDASTTTTASSTEIQLDPNIQSAVLQSWQQLKNSLKHRVYHKETTQDRIVLAEQFRIELQKLYGSDTQQLVQQMIIRQQQPAQEDTGVAWSTVQRYV</sequence>
<protein>
    <recommendedName>
        <fullName evidence="5">NYN domain-containing protein</fullName>
    </recommendedName>
</protein>
<organism evidence="3 4">
    <name type="scientific">Seminavis robusta</name>
    <dbReference type="NCBI Taxonomy" id="568900"/>
    <lineage>
        <taxon>Eukaryota</taxon>
        <taxon>Sar</taxon>
        <taxon>Stramenopiles</taxon>
        <taxon>Ochrophyta</taxon>
        <taxon>Bacillariophyta</taxon>
        <taxon>Bacillariophyceae</taxon>
        <taxon>Bacillariophycidae</taxon>
        <taxon>Naviculales</taxon>
        <taxon>Naviculaceae</taxon>
        <taxon>Seminavis</taxon>
    </lineage>
</organism>
<feature type="compositionally biased region" description="Low complexity" evidence="1">
    <location>
        <begin position="278"/>
        <end position="287"/>
    </location>
</feature>